<protein>
    <recommendedName>
        <fullName evidence="3">DHHA1 domain-containing protein</fullName>
    </recommendedName>
</protein>
<reference evidence="1 2" key="1">
    <citation type="journal article" date="2016" name="Nat. Commun.">
        <title>Thousands of microbial genomes shed light on interconnected biogeochemical processes in an aquifer system.</title>
        <authorList>
            <person name="Anantharaman K."/>
            <person name="Brown C.T."/>
            <person name="Hug L.A."/>
            <person name="Sharon I."/>
            <person name="Castelle C.J."/>
            <person name="Probst A.J."/>
            <person name="Thomas B.C."/>
            <person name="Singh A."/>
            <person name="Wilkins M.J."/>
            <person name="Karaoz U."/>
            <person name="Brodie E.L."/>
            <person name="Williams K.H."/>
            <person name="Hubbard S.S."/>
            <person name="Banfield J.F."/>
        </authorList>
    </citation>
    <scope>NUCLEOTIDE SEQUENCE [LARGE SCALE GENOMIC DNA]</scope>
</reference>
<dbReference type="EMBL" id="MFFU01000062">
    <property type="protein sequence ID" value="OGF14603.1"/>
    <property type="molecule type" value="Genomic_DNA"/>
</dbReference>
<evidence type="ECO:0000313" key="1">
    <source>
        <dbReference type="EMBL" id="OGF14603.1"/>
    </source>
</evidence>
<dbReference type="Proteomes" id="UP000177691">
    <property type="component" value="Unassembled WGS sequence"/>
</dbReference>
<dbReference type="AlphaFoldDB" id="A0A1F5RKA9"/>
<accession>A0A1F5RKA9</accession>
<sequence>MKIFSDAVDIDGLASCSLLLLKHQEQCPTFQLLNKGERHICYGDDNSVSFANDDIIVADLSMLPDPFENPVVGELFATTIQVAKSFTIFDHHATTKKYEEQIKGLGIKLFWGAKLCTAKLICNELFPNDPYARWLSTIAQGNDFPQDLSATPDILKLGNDLQKIITLYNSNNGDGDGFCPLRDLVLTLRESGWCPNWYKGDYTLNQGMAHDLHCYENLVSAEKYKAVANQELFQIGQFTFVIANAHPLLMDKQVVRALRDRYIENIIIDAYILISSEEVKICITQNSAFDGKNFSKGRFPAFRGGGRLDDVCGITLKTLITKDTLIKYLTEFIG</sequence>
<evidence type="ECO:0000313" key="2">
    <source>
        <dbReference type="Proteomes" id="UP000177691"/>
    </source>
</evidence>
<comment type="caution">
    <text evidence="1">The sequence shown here is derived from an EMBL/GenBank/DDBJ whole genome shotgun (WGS) entry which is preliminary data.</text>
</comment>
<gene>
    <name evidence="1" type="ORF">A3D54_01525</name>
</gene>
<organism evidence="1 2">
    <name type="scientific">Candidatus Falkowbacteria bacterium RIFCSPHIGHO2_02_FULL_45_15</name>
    <dbReference type="NCBI Taxonomy" id="1797987"/>
    <lineage>
        <taxon>Bacteria</taxon>
        <taxon>Candidatus Falkowiibacteriota</taxon>
    </lineage>
</organism>
<name>A0A1F5RKA9_9BACT</name>
<proteinExistence type="predicted"/>
<evidence type="ECO:0008006" key="3">
    <source>
        <dbReference type="Google" id="ProtNLM"/>
    </source>
</evidence>